<comment type="caution">
    <text evidence="1">The sequence shown here is derived from an EMBL/GenBank/DDBJ whole genome shotgun (WGS) entry which is preliminary data.</text>
</comment>
<organism evidence="1 2">
    <name type="scientific">Lipomyces tetrasporus</name>
    <dbReference type="NCBI Taxonomy" id="54092"/>
    <lineage>
        <taxon>Eukaryota</taxon>
        <taxon>Fungi</taxon>
        <taxon>Dikarya</taxon>
        <taxon>Ascomycota</taxon>
        <taxon>Saccharomycotina</taxon>
        <taxon>Lipomycetes</taxon>
        <taxon>Lipomycetales</taxon>
        <taxon>Lipomycetaceae</taxon>
        <taxon>Lipomyces</taxon>
    </lineage>
</organism>
<dbReference type="AlphaFoldDB" id="A0AAD7QQG1"/>
<evidence type="ECO:0000313" key="2">
    <source>
        <dbReference type="Proteomes" id="UP001217417"/>
    </source>
</evidence>
<dbReference type="Proteomes" id="UP001217417">
    <property type="component" value="Unassembled WGS sequence"/>
</dbReference>
<dbReference type="EMBL" id="JARPMG010000010">
    <property type="protein sequence ID" value="KAJ8097982.1"/>
    <property type="molecule type" value="Genomic_DNA"/>
</dbReference>
<gene>
    <name evidence="1" type="ORF">POJ06DRAFT_303434</name>
</gene>
<sequence length="203" mass="22776">MGAQLKRHDTAAHAKRLSLIGSITDVVFNDWSVCELQQMEDGISAMYQRAVQVGISDGFARGFRAELHLFKAYYRQLKVNEAAAVLNDLGGAKGSVGFRNRGDSLRHINTQAFYMTALGPHVLVREGLLLFMIARSCDSISLLNLFTAQNVPNYVSHSAHLTQQGQRFSGRRDIQLLTSNDGYSDRILCHKLYYNLHITIKFL</sequence>
<keyword evidence="2" id="KW-1185">Reference proteome</keyword>
<protein>
    <submittedName>
        <fullName evidence="1">Uncharacterized protein</fullName>
    </submittedName>
</protein>
<dbReference type="GeneID" id="80885969"/>
<evidence type="ECO:0000313" key="1">
    <source>
        <dbReference type="EMBL" id="KAJ8097982.1"/>
    </source>
</evidence>
<proteinExistence type="predicted"/>
<name>A0AAD7QQG1_9ASCO</name>
<reference evidence="1" key="1">
    <citation type="submission" date="2023-03" db="EMBL/GenBank/DDBJ databases">
        <title>Near-Complete genome sequence of Lipomyces tetrasporous NRRL Y-64009, an oleaginous yeast capable of growing on lignocellulosic hydrolysates.</title>
        <authorList>
            <consortium name="Lawrence Berkeley National Laboratory"/>
            <person name="Jagtap S.S."/>
            <person name="Liu J.-J."/>
            <person name="Walukiewicz H.E."/>
            <person name="Pangilinan J."/>
            <person name="Lipzen A."/>
            <person name="Ahrendt S."/>
            <person name="Koriabine M."/>
            <person name="Cobaugh K."/>
            <person name="Salamov A."/>
            <person name="Yoshinaga Y."/>
            <person name="Ng V."/>
            <person name="Daum C."/>
            <person name="Grigoriev I.V."/>
            <person name="Slininger P.J."/>
            <person name="Dien B.S."/>
            <person name="Jin Y.-S."/>
            <person name="Rao C.V."/>
        </authorList>
    </citation>
    <scope>NUCLEOTIDE SEQUENCE</scope>
    <source>
        <strain evidence="1">NRRL Y-64009</strain>
    </source>
</reference>
<accession>A0AAD7QQG1</accession>
<dbReference type="RefSeq" id="XP_056041432.1">
    <property type="nucleotide sequence ID" value="XM_056190803.1"/>
</dbReference>